<dbReference type="OrthoDB" id="10688549at2759"/>
<gene>
    <name evidence="2" type="ORF">C1SCF055_LOCUS2277</name>
</gene>
<evidence type="ECO:0000313" key="3">
    <source>
        <dbReference type="EMBL" id="CAL4761137.1"/>
    </source>
</evidence>
<dbReference type="EMBL" id="CAMXCT020000102">
    <property type="protein sequence ID" value="CAL1127200.1"/>
    <property type="molecule type" value="Genomic_DNA"/>
</dbReference>
<dbReference type="EMBL" id="CAMXCT010000102">
    <property type="protein sequence ID" value="CAI3973825.1"/>
    <property type="molecule type" value="Genomic_DNA"/>
</dbReference>
<feature type="region of interest" description="Disordered" evidence="1">
    <location>
        <begin position="104"/>
        <end position="139"/>
    </location>
</feature>
<reference evidence="3 4" key="2">
    <citation type="submission" date="2024-05" db="EMBL/GenBank/DDBJ databases">
        <authorList>
            <person name="Chen Y."/>
            <person name="Shah S."/>
            <person name="Dougan E. K."/>
            <person name="Thang M."/>
            <person name="Chan C."/>
        </authorList>
    </citation>
    <scope>NUCLEOTIDE SEQUENCE [LARGE SCALE GENOMIC DNA]</scope>
</reference>
<evidence type="ECO:0000313" key="2">
    <source>
        <dbReference type="EMBL" id="CAI3973825.1"/>
    </source>
</evidence>
<reference evidence="2" key="1">
    <citation type="submission" date="2022-10" db="EMBL/GenBank/DDBJ databases">
        <authorList>
            <person name="Chen Y."/>
            <person name="Dougan E. K."/>
            <person name="Chan C."/>
            <person name="Rhodes N."/>
            <person name="Thang M."/>
        </authorList>
    </citation>
    <scope>NUCLEOTIDE SEQUENCE</scope>
</reference>
<dbReference type="AlphaFoldDB" id="A0A9P1BJK4"/>
<accession>A0A9P1BJK4</accession>
<proteinExistence type="predicted"/>
<organism evidence="2">
    <name type="scientific">Cladocopium goreaui</name>
    <dbReference type="NCBI Taxonomy" id="2562237"/>
    <lineage>
        <taxon>Eukaryota</taxon>
        <taxon>Sar</taxon>
        <taxon>Alveolata</taxon>
        <taxon>Dinophyceae</taxon>
        <taxon>Suessiales</taxon>
        <taxon>Symbiodiniaceae</taxon>
        <taxon>Cladocopium</taxon>
    </lineage>
</organism>
<protein>
    <submittedName>
        <fullName evidence="2">Uncharacterized protein</fullName>
    </submittedName>
</protein>
<keyword evidence="4" id="KW-1185">Reference proteome</keyword>
<feature type="region of interest" description="Disordered" evidence="1">
    <location>
        <begin position="435"/>
        <end position="497"/>
    </location>
</feature>
<sequence>MSAHTILDQYICGVVRFQVACNARFKVFVPDCAYQLGFPRDQRQYLGNWTTETTADIYTRDKRNVVEKVWKAVGGQDGYPQAGQPHCADDVRRELDMEVLDTPDHPVEDAAMTGSHPNKRRRTPTMEGKAVGCGWEPPSTKALDLSPEDFRNELDSYAQEYSYPKEWHAKVIRTQGALSEGSLSSLSSGSDTLDLVDTESDMEKINGADVEKLHQSVRTLLTHKSIPWQEMAKLAQDGHVTREDLADRWDTAETARTAAPAVLDFARNAHITEGCTRTMTWGLPGIRQEEQQDTDNDSILLLRFLVTMVLAHEVAKQHDLSRPATMLEHPEDPIQCSSSPSAAKCSSIWAISWLRNLLQALGLTLIHFDQCRLGQHTPKPTTVATNLPLFHWQNLRRNHAEHARLKGRSSADLSRYPCPMMQGLARALLESDFAQGQKPWGSDPSPSDRPMTQAHSQRMGLQDNPIRVQLGFHTRPLRDGGGKPSWGRTPPPQCPKL</sequence>
<dbReference type="Proteomes" id="UP001152797">
    <property type="component" value="Unassembled WGS sequence"/>
</dbReference>
<evidence type="ECO:0000256" key="1">
    <source>
        <dbReference type="SAM" id="MobiDB-lite"/>
    </source>
</evidence>
<name>A0A9P1BJK4_9DINO</name>
<dbReference type="EMBL" id="CAMXCT030000102">
    <property type="protein sequence ID" value="CAL4761137.1"/>
    <property type="molecule type" value="Genomic_DNA"/>
</dbReference>
<comment type="caution">
    <text evidence="2">The sequence shown here is derived from an EMBL/GenBank/DDBJ whole genome shotgun (WGS) entry which is preliminary data.</text>
</comment>
<evidence type="ECO:0000313" key="4">
    <source>
        <dbReference type="Proteomes" id="UP001152797"/>
    </source>
</evidence>